<dbReference type="Gene3D" id="1.20.5.4130">
    <property type="match status" value="1"/>
</dbReference>
<evidence type="ECO:0000256" key="6">
    <source>
        <dbReference type="ARBA" id="ARBA00022840"/>
    </source>
</evidence>
<evidence type="ECO:0000259" key="8">
    <source>
        <dbReference type="Pfam" id="PF18052"/>
    </source>
</evidence>
<dbReference type="Gene3D" id="1.10.10.10">
    <property type="entry name" value="Winged helix-like DNA-binding domain superfamily/Winged helix DNA-binding domain"/>
    <property type="match status" value="1"/>
</dbReference>
<comment type="caution">
    <text evidence="10">The sequence shown here is derived from an EMBL/GenBank/DDBJ whole genome shotgun (WGS) entry which is preliminary data.</text>
</comment>
<dbReference type="PRINTS" id="PR00364">
    <property type="entry name" value="DISEASERSIST"/>
</dbReference>
<reference evidence="10" key="1">
    <citation type="submission" date="2019-10" db="EMBL/GenBank/DDBJ databases">
        <authorList>
            <person name="Zhang R."/>
            <person name="Pan Y."/>
            <person name="Wang J."/>
            <person name="Ma R."/>
            <person name="Yu S."/>
        </authorList>
    </citation>
    <scope>NUCLEOTIDE SEQUENCE</scope>
    <source>
        <strain evidence="10">LA-IB0</strain>
        <tissue evidence="10">Leaf</tissue>
    </source>
</reference>
<keyword evidence="4" id="KW-0547">Nucleotide-binding</keyword>
<dbReference type="FunFam" id="3.40.50.300:FF:001091">
    <property type="entry name" value="Probable disease resistance protein At1g61300"/>
    <property type="match status" value="1"/>
</dbReference>
<evidence type="ECO:0000256" key="1">
    <source>
        <dbReference type="ARBA" id="ARBA00008894"/>
    </source>
</evidence>
<dbReference type="Pfam" id="PF23559">
    <property type="entry name" value="WHD_DRP"/>
    <property type="match status" value="1"/>
</dbReference>
<keyword evidence="2" id="KW-0433">Leucine-rich repeat</keyword>
<sequence length="507" mass="58477">MAGAIVSYVLERLAEALHERLGEAIQTQIQTEVDLLRVNEELRHIYSELNTIRNVLDDAEKVRYKNKLVQGWLNKLENVSHDIDDAVDEWNFANLKLRTETSDNSVEPTEKRLRLSYNSLFSWFSSKKGTIRRDIAKKIEGLKEKLDMIVKEKDRYNFIVDPPADDHRESTIHRFTTSFIDVSKIRGRDADKDILVSKLMPNKEAFETRVVSIVGVGGIGKTTLAQLAYNDDRVKDSFDLRIWVCVSEVFDVVRIAKAIVEIVTKSSPNLNELEALLEALRDSISGKKFLLVLDDVWNEDSTKWEPLKNNLKSRCPGSTILVITRSERVERMMGTTEVHRLGKLSDPDCWLLMRSIAFLKRNEERHLELQDIREELQDIGRDIAKKCKGLPLAAKFLGSLLLFKDTVEEWENVLHNEIWQLEEAEVQLFPHLLLSYNELSPPMKRCFSYCSFFPKDSEMDVEKLIRTWMAQGYLGSSGNAGGMELKGKQYFDNLKMLSFFEDYMGLQ</sequence>
<dbReference type="SUPFAM" id="SSF52540">
    <property type="entry name" value="P-loop containing nucleoside triphosphate hydrolases"/>
    <property type="match status" value="1"/>
</dbReference>
<dbReference type="AlphaFoldDB" id="A0AAV6W989"/>
<evidence type="ECO:0008006" key="12">
    <source>
        <dbReference type="Google" id="ProtNLM"/>
    </source>
</evidence>
<dbReference type="Pfam" id="PF18052">
    <property type="entry name" value="Rx_N"/>
    <property type="match status" value="1"/>
</dbReference>
<dbReference type="GO" id="GO:0005524">
    <property type="term" value="F:ATP binding"/>
    <property type="evidence" value="ECO:0007669"/>
    <property type="project" value="UniProtKB-KW"/>
</dbReference>
<dbReference type="InterPro" id="IPR002182">
    <property type="entry name" value="NB-ARC"/>
</dbReference>
<name>A0AAV6W989_9LAMI</name>
<evidence type="ECO:0000259" key="9">
    <source>
        <dbReference type="Pfam" id="PF23559"/>
    </source>
</evidence>
<evidence type="ECO:0000256" key="3">
    <source>
        <dbReference type="ARBA" id="ARBA00022737"/>
    </source>
</evidence>
<dbReference type="Gene3D" id="1.10.8.430">
    <property type="entry name" value="Helical domain of apoptotic protease-activating factors"/>
    <property type="match status" value="1"/>
</dbReference>
<comment type="similarity">
    <text evidence="1">Belongs to the disease resistance NB-LRR family.</text>
</comment>
<proteinExistence type="inferred from homology"/>
<dbReference type="InterPro" id="IPR042197">
    <property type="entry name" value="Apaf_helical"/>
</dbReference>
<dbReference type="Pfam" id="PF00931">
    <property type="entry name" value="NB-ARC"/>
    <property type="match status" value="1"/>
</dbReference>
<dbReference type="InterPro" id="IPR041118">
    <property type="entry name" value="Rx_N"/>
</dbReference>
<dbReference type="PANTHER" id="PTHR36766:SF45">
    <property type="entry name" value="NB-ARC DOMAIN-CONTAINING PROTEIN"/>
    <property type="match status" value="1"/>
</dbReference>
<dbReference type="Proteomes" id="UP000826271">
    <property type="component" value="Unassembled WGS sequence"/>
</dbReference>
<evidence type="ECO:0000313" key="11">
    <source>
        <dbReference type="Proteomes" id="UP000826271"/>
    </source>
</evidence>
<feature type="domain" description="Disease resistance protein winged helix" evidence="9">
    <location>
        <begin position="453"/>
        <end position="501"/>
    </location>
</feature>
<evidence type="ECO:0000313" key="10">
    <source>
        <dbReference type="EMBL" id="KAG8367041.1"/>
    </source>
</evidence>
<dbReference type="InterPro" id="IPR027417">
    <property type="entry name" value="P-loop_NTPase"/>
</dbReference>
<keyword evidence="3" id="KW-0677">Repeat</keyword>
<dbReference type="EMBL" id="WHWC01000016">
    <property type="protein sequence ID" value="KAG8367041.1"/>
    <property type="molecule type" value="Genomic_DNA"/>
</dbReference>
<organism evidence="10 11">
    <name type="scientific">Buddleja alternifolia</name>
    <dbReference type="NCBI Taxonomy" id="168488"/>
    <lineage>
        <taxon>Eukaryota</taxon>
        <taxon>Viridiplantae</taxon>
        <taxon>Streptophyta</taxon>
        <taxon>Embryophyta</taxon>
        <taxon>Tracheophyta</taxon>
        <taxon>Spermatophyta</taxon>
        <taxon>Magnoliopsida</taxon>
        <taxon>eudicotyledons</taxon>
        <taxon>Gunneridae</taxon>
        <taxon>Pentapetalae</taxon>
        <taxon>asterids</taxon>
        <taxon>lamiids</taxon>
        <taxon>Lamiales</taxon>
        <taxon>Scrophulariaceae</taxon>
        <taxon>Buddlejeae</taxon>
        <taxon>Buddleja</taxon>
    </lineage>
</organism>
<dbReference type="GO" id="GO:0043531">
    <property type="term" value="F:ADP binding"/>
    <property type="evidence" value="ECO:0007669"/>
    <property type="project" value="InterPro"/>
</dbReference>
<keyword evidence="11" id="KW-1185">Reference proteome</keyword>
<accession>A0AAV6W989</accession>
<dbReference type="InterPro" id="IPR036388">
    <property type="entry name" value="WH-like_DNA-bd_sf"/>
</dbReference>
<evidence type="ECO:0000256" key="5">
    <source>
        <dbReference type="ARBA" id="ARBA00022821"/>
    </source>
</evidence>
<keyword evidence="5" id="KW-0611">Plant defense</keyword>
<keyword evidence="6" id="KW-0067">ATP-binding</keyword>
<evidence type="ECO:0000259" key="7">
    <source>
        <dbReference type="Pfam" id="PF00931"/>
    </source>
</evidence>
<evidence type="ECO:0000256" key="4">
    <source>
        <dbReference type="ARBA" id="ARBA00022741"/>
    </source>
</evidence>
<dbReference type="GO" id="GO:0006952">
    <property type="term" value="P:defense response"/>
    <property type="evidence" value="ECO:0007669"/>
    <property type="project" value="UniProtKB-KW"/>
</dbReference>
<feature type="domain" description="NB-ARC" evidence="7">
    <location>
        <begin position="190"/>
        <end position="361"/>
    </location>
</feature>
<protein>
    <recommendedName>
        <fullName evidence="12">Disease resistance protein RGA3</fullName>
    </recommendedName>
</protein>
<gene>
    <name evidence="10" type="ORF">BUALT_Bualt16G0031200</name>
</gene>
<dbReference type="InterPro" id="IPR058922">
    <property type="entry name" value="WHD_DRP"/>
</dbReference>
<feature type="domain" description="Disease resistance N-terminal" evidence="8">
    <location>
        <begin position="6"/>
        <end position="99"/>
    </location>
</feature>
<evidence type="ECO:0000256" key="2">
    <source>
        <dbReference type="ARBA" id="ARBA00022614"/>
    </source>
</evidence>
<dbReference type="PANTHER" id="PTHR36766">
    <property type="entry name" value="PLANT BROAD-SPECTRUM MILDEW RESISTANCE PROTEIN RPW8"/>
    <property type="match status" value="1"/>
</dbReference>
<dbReference type="Gene3D" id="3.40.50.300">
    <property type="entry name" value="P-loop containing nucleotide triphosphate hydrolases"/>
    <property type="match status" value="1"/>
</dbReference>